<comment type="subunit">
    <text evidence="7">Heterododecamer (2C3:3R2) of six catalytic PyrB chains organized as two trimers (C3), and six regulatory PyrI chains organized as three dimers (R2).</text>
</comment>
<evidence type="ECO:0000259" key="8">
    <source>
        <dbReference type="Pfam" id="PF00185"/>
    </source>
</evidence>
<reference evidence="10 11" key="1">
    <citation type="journal article" date="2013" name="PLoS ONE">
        <title>Sequence Divergence and Conservation in Genomes ofHelicobacter cetorum Strains from a Dolphin and a Whale.</title>
        <authorList>
            <person name="Kersulyte D."/>
            <person name="Rossi M."/>
            <person name="Berg D.E."/>
        </authorList>
    </citation>
    <scope>NUCLEOTIDE SEQUENCE [LARGE SCALE GENOMIC DNA]</scope>
    <source>
        <strain evidence="10 11">MIT 99-5656</strain>
    </source>
</reference>
<evidence type="ECO:0000259" key="9">
    <source>
        <dbReference type="Pfam" id="PF02729"/>
    </source>
</evidence>
<dbReference type="UniPathway" id="UPA00070">
    <property type="reaction ID" value="UER00116"/>
</dbReference>
<dbReference type="EMBL" id="CP003481">
    <property type="protein sequence ID" value="AFI06287.1"/>
    <property type="molecule type" value="Genomic_DNA"/>
</dbReference>
<evidence type="ECO:0000256" key="6">
    <source>
        <dbReference type="ARBA" id="ARBA00048859"/>
    </source>
</evidence>
<keyword evidence="11" id="KW-1185">Reference proteome</keyword>
<comment type="function">
    <text evidence="5 7">Catalyzes the condensation of carbamoyl phosphate and aspartate to form carbamoyl aspartate and inorganic phosphate, the committed step in the de novo pyrimidine nucleotide biosynthesis pathway.</text>
</comment>
<dbReference type="PRINTS" id="PR00100">
    <property type="entry name" value="AOTCASE"/>
</dbReference>
<evidence type="ECO:0000313" key="11">
    <source>
        <dbReference type="Proteomes" id="UP000005013"/>
    </source>
</evidence>
<feature type="domain" description="Aspartate/ornithine carbamoyltransferase carbamoyl-P binding" evidence="9">
    <location>
        <begin position="6"/>
        <end position="149"/>
    </location>
</feature>
<evidence type="ECO:0000256" key="1">
    <source>
        <dbReference type="ARBA" id="ARBA00004852"/>
    </source>
</evidence>
<evidence type="ECO:0000256" key="3">
    <source>
        <dbReference type="ARBA" id="ARBA00022679"/>
    </source>
</evidence>
<dbReference type="PROSITE" id="PS00097">
    <property type="entry name" value="CARBAMOYLTRANSFERASE"/>
    <property type="match status" value="1"/>
</dbReference>
<name>I0ETL8_HELCM</name>
<dbReference type="Pfam" id="PF00185">
    <property type="entry name" value="OTCace"/>
    <property type="match status" value="1"/>
</dbReference>
<gene>
    <name evidence="7 10" type="primary">pyrB</name>
    <name evidence="10" type="ordered locus">HCD_06425</name>
</gene>
<dbReference type="InterPro" id="IPR006132">
    <property type="entry name" value="Asp/Orn_carbamoyltranf_P-bd"/>
</dbReference>
<dbReference type="RefSeq" id="WP_014659772.1">
    <property type="nucleotide sequence ID" value="NC_017735.1"/>
</dbReference>
<dbReference type="PANTHER" id="PTHR45753:SF6">
    <property type="entry name" value="ASPARTATE CARBAMOYLTRANSFERASE"/>
    <property type="match status" value="1"/>
</dbReference>
<comment type="similarity">
    <text evidence="2 7">Belongs to the aspartate/ornithine carbamoyltransferase superfamily. ATCase family.</text>
</comment>
<feature type="binding site" evidence="7">
    <location>
        <position position="60"/>
    </location>
    <ligand>
        <name>carbamoyl phosphate</name>
        <dbReference type="ChEBI" id="CHEBI:58228"/>
    </ligand>
</feature>
<feature type="binding site" evidence="7">
    <location>
        <position position="87"/>
    </location>
    <ligand>
        <name>L-aspartate</name>
        <dbReference type="ChEBI" id="CHEBI:29991"/>
    </ligand>
</feature>
<dbReference type="InterPro" id="IPR006131">
    <property type="entry name" value="Asp_carbamoyltransf_Asp/Orn-bd"/>
</dbReference>
<dbReference type="InterPro" id="IPR002082">
    <property type="entry name" value="Asp_carbamoyltransf"/>
</dbReference>
<sequence length="307" mass="34255">MPKKCRHLLQTSDLSVDEIKLLLEKASEYGDDFNAVSSETKERMQDKIIVALFFENSTRTVSSFEIASLRLGAKIVKLNMQASSTSKGETLIDTFKNIHAMQPNAIIMRHAFSSAPFKLVEFSQCPLINAGSGVSAHPTQALLDLLTIYKHFGSKLENLKGKKIAIIGDVKNSRVANSNIKLLSRFGLEMMLCAPSSMLPVTSLRTTHKIEEAIEFADILMSLRTQTERHDTPIFASLKDYSNAYCITKERLEAYAKNKEVIILHPGPVHRDIDVESAVLEDERSKVLEQVKNGVAMRMAVLEFLLA</sequence>
<feature type="binding site" evidence="7">
    <location>
        <position position="174"/>
    </location>
    <ligand>
        <name>L-aspartate</name>
        <dbReference type="ChEBI" id="CHEBI:29991"/>
    </ligand>
</feature>
<dbReference type="PANTHER" id="PTHR45753">
    <property type="entry name" value="ORNITHINE CARBAMOYLTRANSFERASE, MITOCHONDRIAL"/>
    <property type="match status" value="1"/>
</dbReference>
<dbReference type="eggNOG" id="COG0540">
    <property type="taxonomic scope" value="Bacteria"/>
</dbReference>
<proteinExistence type="inferred from homology"/>
<dbReference type="GO" id="GO:0006207">
    <property type="term" value="P:'de novo' pyrimidine nucleobase biosynthetic process"/>
    <property type="evidence" value="ECO:0007669"/>
    <property type="project" value="InterPro"/>
</dbReference>
<feature type="binding site" evidence="7">
    <location>
        <position position="140"/>
    </location>
    <ligand>
        <name>carbamoyl phosphate</name>
        <dbReference type="ChEBI" id="CHEBI:58228"/>
    </ligand>
</feature>
<dbReference type="Proteomes" id="UP000005013">
    <property type="component" value="Chromosome"/>
</dbReference>
<dbReference type="InterPro" id="IPR006130">
    <property type="entry name" value="Asp/Orn_carbamoylTrfase"/>
</dbReference>
<evidence type="ECO:0000256" key="2">
    <source>
        <dbReference type="ARBA" id="ARBA00008896"/>
    </source>
</evidence>
<feature type="binding site" evidence="7">
    <location>
        <position position="137"/>
    </location>
    <ligand>
        <name>carbamoyl phosphate</name>
        <dbReference type="ChEBI" id="CHEBI:58228"/>
    </ligand>
</feature>
<feature type="binding site" evidence="7">
    <location>
        <position position="59"/>
    </location>
    <ligand>
        <name>carbamoyl phosphate</name>
        <dbReference type="ChEBI" id="CHEBI:58228"/>
    </ligand>
</feature>
<dbReference type="SUPFAM" id="SSF53671">
    <property type="entry name" value="Aspartate/ornithine carbamoyltransferase"/>
    <property type="match status" value="1"/>
</dbReference>
<dbReference type="Gene3D" id="3.40.50.1370">
    <property type="entry name" value="Aspartate/ornithine carbamoyltransferase"/>
    <property type="match status" value="2"/>
</dbReference>
<dbReference type="GO" id="GO:0016597">
    <property type="term" value="F:amino acid binding"/>
    <property type="evidence" value="ECO:0007669"/>
    <property type="project" value="InterPro"/>
</dbReference>
<protein>
    <recommendedName>
        <fullName evidence="7">Aspartate carbamoyltransferase</fullName>
        <ecNumber evidence="7">2.1.3.2</ecNumber>
    </recommendedName>
    <alternativeName>
        <fullName evidence="7">Aspartate transcarbamylase</fullName>
        <shortName evidence="7">ATCase</shortName>
    </alternativeName>
</protein>
<dbReference type="GO" id="GO:0044205">
    <property type="term" value="P:'de novo' UMP biosynthetic process"/>
    <property type="evidence" value="ECO:0007669"/>
    <property type="project" value="UniProtKB-UniRule"/>
</dbReference>
<dbReference type="EC" id="2.1.3.2" evidence="7"/>
<feature type="binding site" evidence="7">
    <location>
        <position position="109"/>
    </location>
    <ligand>
        <name>carbamoyl phosphate</name>
        <dbReference type="ChEBI" id="CHEBI:58228"/>
    </ligand>
</feature>
<comment type="catalytic activity">
    <reaction evidence="6 7">
        <text>carbamoyl phosphate + L-aspartate = N-carbamoyl-L-aspartate + phosphate + H(+)</text>
        <dbReference type="Rhea" id="RHEA:20013"/>
        <dbReference type="ChEBI" id="CHEBI:15378"/>
        <dbReference type="ChEBI" id="CHEBI:29991"/>
        <dbReference type="ChEBI" id="CHEBI:32814"/>
        <dbReference type="ChEBI" id="CHEBI:43474"/>
        <dbReference type="ChEBI" id="CHEBI:58228"/>
        <dbReference type="EC" id="2.1.3.2"/>
    </reaction>
</comment>
<evidence type="ECO:0000256" key="7">
    <source>
        <dbReference type="HAMAP-Rule" id="MF_00001"/>
    </source>
</evidence>
<dbReference type="HAMAP" id="MF_00001">
    <property type="entry name" value="Asp_carb_tr"/>
    <property type="match status" value="1"/>
</dbReference>
<evidence type="ECO:0000313" key="10">
    <source>
        <dbReference type="EMBL" id="AFI06287.1"/>
    </source>
</evidence>
<comment type="pathway">
    <text evidence="1 7">Pyrimidine metabolism; UMP biosynthesis via de novo pathway; (S)-dihydroorotate from bicarbonate: step 2/3.</text>
</comment>
<feature type="binding site" evidence="7">
    <location>
        <position position="224"/>
    </location>
    <ligand>
        <name>L-aspartate</name>
        <dbReference type="ChEBI" id="CHEBI:29991"/>
    </ligand>
</feature>
<dbReference type="GO" id="GO:0006520">
    <property type="term" value="P:amino acid metabolic process"/>
    <property type="evidence" value="ECO:0007669"/>
    <property type="project" value="InterPro"/>
</dbReference>
<dbReference type="Pfam" id="PF02729">
    <property type="entry name" value="OTCace_N"/>
    <property type="match status" value="1"/>
</dbReference>
<keyword evidence="4 7" id="KW-0665">Pyrimidine biosynthesis</keyword>
<dbReference type="HOGENOM" id="CLU_043846_2_0_7"/>
<dbReference type="NCBIfam" id="TIGR00670">
    <property type="entry name" value="asp_carb_tr"/>
    <property type="match status" value="1"/>
</dbReference>
<organism evidence="10 11">
    <name type="scientific">Helicobacter cetorum (strain ATCC BAA-540 / CCUG 52418 / MIT 99-5656)</name>
    <dbReference type="NCBI Taxonomy" id="1163745"/>
    <lineage>
        <taxon>Bacteria</taxon>
        <taxon>Pseudomonadati</taxon>
        <taxon>Campylobacterota</taxon>
        <taxon>Epsilonproteobacteria</taxon>
        <taxon>Campylobacterales</taxon>
        <taxon>Helicobacteraceae</taxon>
        <taxon>Helicobacter</taxon>
    </lineage>
</organism>
<evidence type="ECO:0000256" key="4">
    <source>
        <dbReference type="ARBA" id="ARBA00022975"/>
    </source>
</evidence>
<feature type="binding site" evidence="7">
    <location>
        <position position="267"/>
    </location>
    <ligand>
        <name>carbamoyl phosphate</name>
        <dbReference type="ChEBI" id="CHEBI:58228"/>
    </ligand>
</feature>
<dbReference type="GO" id="GO:0005829">
    <property type="term" value="C:cytosol"/>
    <property type="evidence" value="ECO:0007669"/>
    <property type="project" value="TreeGrafter"/>
</dbReference>
<dbReference type="GO" id="GO:0004070">
    <property type="term" value="F:aspartate carbamoyltransferase activity"/>
    <property type="evidence" value="ECO:0007669"/>
    <property type="project" value="UniProtKB-UniRule"/>
</dbReference>
<dbReference type="STRING" id="1163745.HCD_06425"/>
<dbReference type="InterPro" id="IPR036901">
    <property type="entry name" value="Asp/Orn_carbamoylTrfase_sf"/>
</dbReference>
<dbReference type="NCBIfam" id="NF002032">
    <property type="entry name" value="PRK00856.1"/>
    <property type="match status" value="1"/>
</dbReference>
<dbReference type="PRINTS" id="PR00101">
    <property type="entry name" value="ATCASE"/>
</dbReference>
<accession>I0ETL8</accession>
<feature type="binding site" evidence="7">
    <location>
        <position position="268"/>
    </location>
    <ligand>
        <name>carbamoyl phosphate</name>
        <dbReference type="ChEBI" id="CHEBI:58228"/>
    </ligand>
</feature>
<dbReference type="AlphaFoldDB" id="I0ETL8"/>
<feature type="domain" description="Aspartate/ornithine carbamoyltransferase Asp/Orn-binding" evidence="8">
    <location>
        <begin position="160"/>
        <end position="304"/>
    </location>
</feature>
<dbReference type="PATRIC" id="fig|1163745.3.peg.1356"/>
<dbReference type="KEGG" id="hcm:HCD_06425"/>
<keyword evidence="3 7" id="KW-0808">Transferase</keyword>
<evidence type="ECO:0000256" key="5">
    <source>
        <dbReference type="ARBA" id="ARBA00043884"/>
    </source>
</evidence>
<dbReference type="OrthoDB" id="9774690at2"/>